<dbReference type="PRINTS" id="PR01036">
    <property type="entry name" value="TCRTETB"/>
</dbReference>
<proteinExistence type="predicted"/>
<evidence type="ECO:0000313" key="8">
    <source>
        <dbReference type="EMBL" id="TZG27997.1"/>
    </source>
</evidence>
<keyword evidence="5 6" id="KW-0472">Membrane</keyword>
<dbReference type="Gene3D" id="1.20.1250.20">
    <property type="entry name" value="MFS general substrate transporter like domains"/>
    <property type="match status" value="1"/>
</dbReference>
<dbReference type="InterPro" id="IPR036259">
    <property type="entry name" value="MFS_trans_sf"/>
</dbReference>
<keyword evidence="3 6" id="KW-0812">Transmembrane</keyword>
<feature type="transmembrane region" description="Helical" evidence="6">
    <location>
        <begin position="59"/>
        <end position="80"/>
    </location>
</feature>
<comment type="subcellular location">
    <subcellularLocation>
        <location evidence="1">Membrane</location>
        <topology evidence="1">Multi-pass membrane protein</topology>
    </subcellularLocation>
</comment>
<evidence type="ECO:0000256" key="1">
    <source>
        <dbReference type="ARBA" id="ARBA00004141"/>
    </source>
</evidence>
<dbReference type="GO" id="GO:0022857">
    <property type="term" value="F:transmembrane transporter activity"/>
    <property type="evidence" value="ECO:0007669"/>
    <property type="project" value="InterPro"/>
</dbReference>
<comment type="caution">
    <text evidence="8">The sequence shown here is derived from an EMBL/GenBank/DDBJ whole genome shotgun (WGS) entry which is preliminary data.</text>
</comment>
<dbReference type="AlphaFoldDB" id="A0A5D9C9P1"/>
<dbReference type="CDD" id="cd17321">
    <property type="entry name" value="MFS_MMR_MDR_like"/>
    <property type="match status" value="1"/>
</dbReference>
<keyword evidence="9" id="KW-1185">Reference proteome</keyword>
<dbReference type="Pfam" id="PF07690">
    <property type="entry name" value="MFS_1"/>
    <property type="match status" value="1"/>
</dbReference>
<feature type="transmembrane region" description="Helical" evidence="6">
    <location>
        <begin position="436"/>
        <end position="455"/>
    </location>
</feature>
<feature type="transmembrane region" description="Helical" evidence="6">
    <location>
        <begin position="366"/>
        <end position="385"/>
    </location>
</feature>
<evidence type="ECO:0000259" key="7">
    <source>
        <dbReference type="PROSITE" id="PS50850"/>
    </source>
</evidence>
<dbReference type="InterPro" id="IPR020846">
    <property type="entry name" value="MFS_dom"/>
</dbReference>
<feature type="transmembrane region" description="Helical" evidence="6">
    <location>
        <begin position="317"/>
        <end position="334"/>
    </location>
</feature>
<dbReference type="PANTHER" id="PTHR42718">
    <property type="entry name" value="MAJOR FACILITATOR SUPERFAMILY MULTIDRUG TRANSPORTER MFSC"/>
    <property type="match status" value="1"/>
</dbReference>
<dbReference type="PANTHER" id="PTHR42718:SF9">
    <property type="entry name" value="MAJOR FACILITATOR SUPERFAMILY MULTIDRUG TRANSPORTER MFSC"/>
    <property type="match status" value="1"/>
</dbReference>
<evidence type="ECO:0000256" key="3">
    <source>
        <dbReference type="ARBA" id="ARBA00022692"/>
    </source>
</evidence>
<evidence type="ECO:0000256" key="4">
    <source>
        <dbReference type="ARBA" id="ARBA00022989"/>
    </source>
</evidence>
<feature type="transmembrane region" description="Helical" evidence="6">
    <location>
        <begin position="26"/>
        <end position="47"/>
    </location>
</feature>
<dbReference type="SUPFAM" id="SSF103473">
    <property type="entry name" value="MFS general substrate transporter"/>
    <property type="match status" value="1"/>
</dbReference>
<feature type="transmembrane region" description="Helical" evidence="6">
    <location>
        <begin position="341"/>
        <end position="360"/>
    </location>
</feature>
<name>A0A5D9C9P1_9SPHN</name>
<feature type="transmembrane region" description="Helical" evidence="6">
    <location>
        <begin position="178"/>
        <end position="197"/>
    </location>
</feature>
<feature type="domain" description="Major facilitator superfamily (MFS) profile" evidence="7">
    <location>
        <begin position="26"/>
        <end position="457"/>
    </location>
</feature>
<organism evidence="8 9">
    <name type="scientific">Sphingomonas montanisoli</name>
    <dbReference type="NCBI Taxonomy" id="2606412"/>
    <lineage>
        <taxon>Bacteria</taxon>
        <taxon>Pseudomonadati</taxon>
        <taxon>Pseudomonadota</taxon>
        <taxon>Alphaproteobacteria</taxon>
        <taxon>Sphingomonadales</taxon>
        <taxon>Sphingomonadaceae</taxon>
        <taxon>Sphingomonas</taxon>
    </lineage>
</organism>
<evidence type="ECO:0000256" key="5">
    <source>
        <dbReference type="ARBA" id="ARBA00023136"/>
    </source>
</evidence>
<feature type="transmembrane region" description="Helical" evidence="6">
    <location>
        <begin position="234"/>
        <end position="255"/>
    </location>
</feature>
<feature type="transmembrane region" description="Helical" evidence="6">
    <location>
        <begin position="406"/>
        <end position="430"/>
    </location>
</feature>
<keyword evidence="4 6" id="KW-1133">Transmembrane helix</keyword>
<evidence type="ECO:0000313" key="9">
    <source>
        <dbReference type="Proteomes" id="UP000322077"/>
    </source>
</evidence>
<dbReference type="EMBL" id="VTOU01000002">
    <property type="protein sequence ID" value="TZG27997.1"/>
    <property type="molecule type" value="Genomic_DNA"/>
</dbReference>
<dbReference type="PROSITE" id="PS50850">
    <property type="entry name" value="MFS"/>
    <property type="match status" value="1"/>
</dbReference>
<dbReference type="GO" id="GO:0016020">
    <property type="term" value="C:membrane"/>
    <property type="evidence" value="ECO:0007669"/>
    <property type="project" value="UniProtKB-SubCell"/>
</dbReference>
<dbReference type="InterPro" id="IPR011701">
    <property type="entry name" value="MFS"/>
</dbReference>
<protein>
    <submittedName>
        <fullName evidence="8">MFS transporter</fullName>
    </submittedName>
</protein>
<feature type="transmembrane region" description="Helical" evidence="6">
    <location>
        <begin position="117"/>
        <end position="138"/>
    </location>
</feature>
<dbReference type="Gene3D" id="1.20.1720.10">
    <property type="entry name" value="Multidrug resistance protein D"/>
    <property type="match status" value="1"/>
</dbReference>
<evidence type="ECO:0000256" key="2">
    <source>
        <dbReference type="ARBA" id="ARBA00022448"/>
    </source>
</evidence>
<feature type="transmembrane region" description="Helical" evidence="6">
    <location>
        <begin position="276"/>
        <end position="297"/>
    </location>
</feature>
<dbReference type="Proteomes" id="UP000322077">
    <property type="component" value="Unassembled WGS sequence"/>
</dbReference>
<keyword evidence="2" id="KW-0813">Transport</keyword>
<feature type="transmembrane region" description="Helical" evidence="6">
    <location>
        <begin position="92"/>
        <end position="111"/>
    </location>
</feature>
<sequence length="457" mass="46826">MNAPSQPPLPAADAHDGLPMPRRLRAIAAICCGTALVILDAAIPVVALPTIGRELHVPASSTVLTVTIYQLTLVMAIMPLSAVGDMIGLRRLYALGLTVFALAAATCLFVNSFVLLLFIRFVQALGAAAVLSMTSALIRSIYPSGQLGRGLGVNSLINASFTALAPTVGGYIVAFAPWQWVFAASAPLGVLALIGVRNLPDPEPRQGRFGWLSAAMSAATFGLIVGGLETGAHGGGAVATLLVLAAGIGIGVVFVRRELRVEQPVMPVDMLASPALALAMLGAMAGFMAMMTFVISMPFRLETGYHFSAGEVGTMMATWPLAALLIGPFASIMADRFSLRLLSGIGASVTVLALLSLAMMPADVSPLGICARLFVTGGGISLYLSPNARALIASAPRHRAASAGGLFQTVRLLGQAIGATVAAALLSFGLGSGPGPAYAAATLATIAGLCSVVRIRR</sequence>
<gene>
    <name evidence="8" type="ORF">FYJ91_10720</name>
</gene>
<accession>A0A5D9C9P1</accession>
<evidence type="ECO:0000256" key="6">
    <source>
        <dbReference type="SAM" id="Phobius"/>
    </source>
</evidence>
<reference evidence="8 9" key="1">
    <citation type="submission" date="2019-08" db="EMBL/GenBank/DDBJ databases">
        <authorList>
            <person name="Wang G."/>
            <person name="Xu Z."/>
        </authorList>
    </citation>
    <scope>NUCLEOTIDE SEQUENCE [LARGE SCALE GENOMIC DNA]</scope>
    <source>
        <strain evidence="8 9">ZX</strain>
    </source>
</reference>
<feature type="transmembrane region" description="Helical" evidence="6">
    <location>
        <begin position="209"/>
        <end position="228"/>
    </location>
</feature>